<keyword evidence="3 9" id="KW-0645">Protease</keyword>
<keyword evidence="6 9" id="KW-0378">Hydrolase</keyword>
<evidence type="ECO:0000256" key="5">
    <source>
        <dbReference type="ARBA" id="ARBA00022750"/>
    </source>
</evidence>
<dbReference type="HAMAP" id="MF_00161">
    <property type="entry name" value="LspA"/>
    <property type="match status" value="1"/>
</dbReference>
<dbReference type="PANTHER" id="PTHR33695:SF1">
    <property type="entry name" value="LIPOPROTEIN SIGNAL PEPTIDASE"/>
    <property type="match status" value="1"/>
</dbReference>
<evidence type="ECO:0000256" key="2">
    <source>
        <dbReference type="ARBA" id="ARBA00022475"/>
    </source>
</evidence>
<comment type="similarity">
    <text evidence="1 9 11">Belongs to the peptidase A8 family.</text>
</comment>
<keyword evidence="7 9" id="KW-1133">Transmembrane helix</keyword>
<evidence type="ECO:0000256" key="7">
    <source>
        <dbReference type="ARBA" id="ARBA00022989"/>
    </source>
</evidence>
<evidence type="ECO:0000313" key="12">
    <source>
        <dbReference type="EMBL" id="SDP10742.1"/>
    </source>
</evidence>
<dbReference type="GO" id="GO:0004190">
    <property type="term" value="F:aspartic-type endopeptidase activity"/>
    <property type="evidence" value="ECO:0007669"/>
    <property type="project" value="UniProtKB-UniRule"/>
</dbReference>
<dbReference type="AlphaFoldDB" id="A0A1H0Q018"/>
<protein>
    <recommendedName>
        <fullName evidence="9">Lipoprotein signal peptidase</fullName>
        <ecNumber evidence="9">3.4.23.36</ecNumber>
    </recommendedName>
    <alternativeName>
        <fullName evidence="9">Prolipoprotein signal peptidase</fullName>
    </alternativeName>
    <alternativeName>
        <fullName evidence="9">Signal peptidase II</fullName>
        <shortName evidence="9">SPase II</shortName>
    </alternativeName>
</protein>
<evidence type="ECO:0000256" key="9">
    <source>
        <dbReference type="HAMAP-Rule" id="MF_00161"/>
    </source>
</evidence>
<keyword evidence="8 9" id="KW-0472">Membrane</keyword>
<feature type="active site" evidence="9">
    <location>
        <position position="124"/>
    </location>
</feature>
<evidence type="ECO:0000313" key="13">
    <source>
        <dbReference type="Proteomes" id="UP000182412"/>
    </source>
</evidence>
<accession>A0A1H0Q018</accession>
<keyword evidence="2 9" id="KW-1003">Cell membrane</keyword>
<feature type="transmembrane region" description="Helical" evidence="9">
    <location>
        <begin position="81"/>
        <end position="100"/>
    </location>
</feature>
<evidence type="ECO:0000256" key="3">
    <source>
        <dbReference type="ARBA" id="ARBA00022670"/>
    </source>
</evidence>
<dbReference type="NCBIfam" id="TIGR00077">
    <property type="entry name" value="lspA"/>
    <property type="match status" value="1"/>
</dbReference>
<keyword evidence="4 9" id="KW-0812">Transmembrane</keyword>
<evidence type="ECO:0000256" key="10">
    <source>
        <dbReference type="RuleBase" id="RU000594"/>
    </source>
</evidence>
<evidence type="ECO:0000256" key="8">
    <source>
        <dbReference type="ARBA" id="ARBA00023136"/>
    </source>
</evidence>
<evidence type="ECO:0000256" key="1">
    <source>
        <dbReference type="ARBA" id="ARBA00006139"/>
    </source>
</evidence>
<feature type="transmembrane region" description="Helical" evidence="9">
    <location>
        <begin position="120"/>
        <end position="139"/>
    </location>
</feature>
<proteinExistence type="inferred from homology"/>
<keyword evidence="5 9" id="KW-0064">Aspartyl protease</keyword>
<dbReference type="RefSeq" id="WP_074571710.1">
    <property type="nucleotide sequence ID" value="NZ_FNJQ01000006.1"/>
</dbReference>
<name>A0A1H0Q018_SELRU</name>
<comment type="catalytic activity">
    <reaction evidence="9 10">
        <text>Release of signal peptides from bacterial membrane prolipoproteins. Hydrolyzes -Xaa-Yaa-Zaa-|-(S,diacylglyceryl)Cys-, in which Xaa is hydrophobic (preferably Leu), and Yaa (Ala or Ser) and Zaa (Gly or Ala) have small, neutral side chains.</text>
        <dbReference type="EC" id="3.4.23.36"/>
    </reaction>
</comment>
<dbReference type="Pfam" id="PF01252">
    <property type="entry name" value="Peptidase_A8"/>
    <property type="match status" value="1"/>
</dbReference>
<comment type="function">
    <text evidence="9 10">This protein specifically catalyzes the removal of signal peptides from prolipoproteins.</text>
</comment>
<evidence type="ECO:0000256" key="11">
    <source>
        <dbReference type="RuleBase" id="RU004181"/>
    </source>
</evidence>
<dbReference type="UniPathway" id="UPA00665"/>
<dbReference type="PRINTS" id="PR00781">
    <property type="entry name" value="LIPOSIGPTASE"/>
</dbReference>
<dbReference type="PROSITE" id="PS00855">
    <property type="entry name" value="SPASE_II"/>
    <property type="match status" value="1"/>
</dbReference>
<dbReference type="GO" id="GO:0005886">
    <property type="term" value="C:plasma membrane"/>
    <property type="evidence" value="ECO:0007669"/>
    <property type="project" value="UniProtKB-SubCell"/>
</dbReference>
<feature type="active site" evidence="9">
    <location>
        <position position="110"/>
    </location>
</feature>
<gene>
    <name evidence="9" type="primary">lspA</name>
    <name evidence="12" type="ORF">SAMN05216366_10685</name>
</gene>
<organism evidence="12 13">
    <name type="scientific">Selenomonas ruminantium</name>
    <dbReference type="NCBI Taxonomy" id="971"/>
    <lineage>
        <taxon>Bacteria</taxon>
        <taxon>Bacillati</taxon>
        <taxon>Bacillota</taxon>
        <taxon>Negativicutes</taxon>
        <taxon>Selenomonadales</taxon>
        <taxon>Selenomonadaceae</taxon>
        <taxon>Selenomonas</taxon>
    </lineage>
</organism>
<dbReference type="PANTHER" id="PTHR33695">
    <property type="entry name" value="LIPOPROTEIN SIGNAL PEPTIDASE"/>
    <property type="match status" value="1"/>
</dbReference>
<sequence>MAGGLFFVLLALDQLVKLLVMTTMTPGESVPVIKGIFHITYVLNPGAAFGMLPHQSWFFILAGAAMIAAFCFYYPRLKRRCGYFHYGCVSLLAGAVGNLIDRIRSGLVVDFFDFRIWPVFNIADIAIVLGVMSMIYAILYKEKEMDE</sequence>
<feature type="transmembrane region" description="Helical" evidence="9">
    <location>
        <begin position="56"/>
        <end position="74"/>
    </location>
</feature>
<dbReference type="EMBL" id="FNJQ01000006">
    <property type="protein sequence ID" value="SDP10742.1"/>
    <property type="molecule type" value="Genomic_DNA"/>
</dbReference>
<reference evidence="12 13" key="1">
    <citation type="submission" date="2016-10" db="EMBL/GenBank/DDBJ databases">
        <authorList>
            <person name="de Groot N.N."/>
        </authorList>
    </citation>
    <scope>NUCLEOTIDE SEQUENCE [LARGE SCALE GENOMIC DNA]</scope>
    <source>
        <strain evidence="12 13">S137</strain>
    </source>
</reference>
<dbReference type="EC" id="3.4.23.36" evidence="9"/>
<dbReference type="InterPro" id="IPR001872">
    <property type="entry name" value="Peptidase_A8"/>
</dbReference>
<dbReference type="GO" id="GO:0006508">
    <property type="term" value="P:proteolysis"/>
    <property type="evidence" value="ECO:0007669"/>
    <property type="project" value="UniProtKB-KW"/>
</dbReference>
<comment type="subcellular location">
    <subcellularLocation>
        <location evidence="9">Cell membrane</location>
        <topology evidence="9">Multi-pass membrane protein</topology>
    </subcellularLocation>
</comment>
<dbReference type="Proteomes" id="UP000182412">
    <property type="component" value="Unassembled WGS sequence"/>
</dbReference>
<dbReference type="OrthoDB" id="9810259at2"/>
<evidence type="ECO:0000256" key="4">
    <source>
        <dbReference type="ARBA" id="ARBA00022692"/>
    </source>
</evidence>
<comment type="pathway">
    <text evidence="9">Protein modification; lipoprotein biosynthesis (signal peptide cleavage).</text>
</comment>
<evidence type="ECO:0000256" key="6">
    <source>
        <dbReference type="ARBA" id="ARBA00022801"/>
    </source>
</evidence>
<comment type="caution">
    <text evidence="9">Lacks conserved residue(s) required for the propagation of feature annotation.</text>
</comment>